<evidence type="ECO:0000259" key="8">
    <source>
        <dbReference type="Pfam" id="PF07715"/>
    </source>
</evidence>
<evidence type="ECO:0000256" key="3">
    <source>
        <dbReference type="ARBA" id="ARBA00023136"/>
    </source>
</evidence>
<dbReference type="Pfam" id="PF07715">
    <property type="entry name" value="Plug"/>
    <property type="match status" value="1"/>
</dbReference>
<dbReference type="Gene3D" id="2.170.130.10">
    <property type="entry name" value="TonB-dependent receptor, plug domain"/>
    <property type="match status" value="1"/>
</dbReference>
<reference evidence="9 10" key="1">
    <citation type="submission" date="2019-12" db="EMBL/GenBank/DDBJ databases">
        <title>Novel species isolated from a subtropical stream in China.</title>
        <authorList>
            <person name="Lu H."/>
        </authorList>
    </citation>
    <scope>NUCLEOTIDE SEQUENCE [LARGE SCALE GENOMIC DNA]</scope>
    <source>
        <strain evidence="9 10">FT127W</strain>
    </source>
</reference>
<accession>A0A7X4HD32</accession>
<comment type="caution">
    <text evidence="9">The sequence shown here is derived from an EMBL/GenBank/DDBJ whole genome shotgun (WGS) entry which is preliminary data.</text>
</comment>
<keyword evidence="6" id="KW-0732">Signal</keyword>
<feature type="chain" id="PRO_5030527792" evidence="6">
    <location>
        <begin position="21"/>
        <end position="992"/>
    </location>
</feature>
<comment type="similarity">
    <text evidence="2 5">Belongs to the TonB-dependent receptor family.</text>
</comment>
<dbReference type="PANTHER" id="PTHR40980">
    <property type="entry name" value="PLUG DOMAIN-CONTAINING PROTEIN"/>
    <property type="match status" value="1"/>
</dbReference>
<feature type="domain" description="TonB-dependent receptor plug" evidence="8">
    <location>
        <begin position="57"/>
        <end position="168"/>
    </location>
</feature>
<keyword evidence="4" id="KW-0998">Cell outer membrane</keyword>
<dbReference type="InterPro" id="IPR012910">
    <property type="entry name" value="Plug_dom"/>
</dbReference>
<dbReference type="EMBL" id="WWCU01000018">
    <property type="protein sequence ID" value="MYN08940.1"/>
    <property type="molecule type" value="Genomic_DNA"/>
</dbReference>
<evidence type="ECO:0000313" key="9">
    <source>
        <dbReference type="EMBL" id="MYN08940.1"/>
    </source>
</evidence>
<keyword evidence="5" id="KW-0798">TonB box</keyword>
<dbReference type="NCBIfam" id="TIGR01782">
    <property type="entry name" value="TonB-Xanth-Caul"/>
    <property type="match status" value="1"/>
</dbReference>
<evidence type="ECO:0000256" key="6">
    <source>
        <dbReference type="SAM" id="SignalP"/>
    </source>
</evidence>
<dbReference type="InterPro" id="IPR000531">
    <property type="entry name" value="Beta-barrel_TonB"/>
</dbReference>
<comment type="subcellular location">
    <subcellularLocation>
        <location evidence="1 5">Cell outer membrane</location>
    </subcellularLocation>
</comment>
<dbReference type="AlphaFoldDB" id="A0A7X4HD32"/>
<dbReference type="RefSeq" id="WP_161073255.1">
    <property type="nucleotide sequence ID" value="NZ_WWCU01000018.1"/>
</dbReference>
<dbReference type="GO" id="GO:0009279">
    <property type="term" value="C:cell outer membrane"/>
    <property type="evidence" value="ECO:0007669"/>
    <property type="project" value="UniProtKB-SubCell"/>
</dbReference>
<evidence type="ECO:0000259" key="7">
    <source>
        <dbReference type="Pfam" id="PF00593"/>
    </source>
</evidence>
<dbReference type="Pfam" id="PF00593">
    <property type="entry name" value="TonB_dep_Rec_b-barrel"/>
    <property type="match status" value="1"/>
</dbReference>
<protein>
    <submittedName>
        <fullName evidence="9">TonB-dependent receptor</fullName>
    </submittedName>
</protein>
<evidence type="ECO:0000256" key="5">
    <source>
        <dbReference type="RuleBase" id="RU003357"/>
    </source>
</evidence>
<evidence type="ECO:0000256" key="1">
    <source>
        <dbReference type="ARBA" id="ARBA00004442"/>
    </source>
</evidence>
<gene>
    <name evidence="9" type="ORF">GTP77_16550</name>
</gene>
<dbReference type="Proteomes" id="UP000450676">
    <property type="component" value="Unassembled WGS sequence"/>
</dbReference>
<keyword evidence="9" id="KW-0675">Receptor</keyword>
<dbReference type="Gene3D" id="2.40.170.20">
    <property type="entry name" value="TonB-dependent receptor, beta-barrel domain"/>
    <property type="match status" value="1"/>
</dbReference>
<dbReference type="InterPro" id="IPR036942">
    <property type="entry name" value="Beta-barrel_TonB_sf"/>
</dbReference>
<feature type="signal peptide" evidence="6">
    <location>
        <begin position="1"/>
        <end position="20"/>
    </location>
</feature>
<feature type="domain" description="TonB-dependent receptor-like beta-barrel" evidence="7">
    <location>
        <begin position="474"/>
        <end position="959"/>
    </location>
</feature>
<dbReference type="InterPro" id="IPR037066">
    <property type="entry name" value="Plug_dom_sf"/>
</dbReference>
<dbReference type="SUPFAM" id="SSF56935">
    <property type="entry name" value="Porins"/>
    <property type="match status" value="1"/>
</dbReference>
<sequence length="992" mass="106644">MNLKKKPVAAAISIALCAMAAPTWAQQQAAQPAEDASVQKVEVSGIRASLAKSLSVKKDASANVEVITAEDVGKMPDKNLADSLQRLAGVAVRTDYDEAEKVSMRGTNPDMSLILFNGHTVSGGDWYVADQGSSSRSTSLSLMPSSVLNQAIVYKTSQANIVDGGMAGTINVTTRKPLNEKNSFGGVIRAGLTYAQLPDKTSPDLNATFNWKNEDNTFGVITQVFKEKRYSRRDSVSRFAYGASSGWDVINTSTMLGITDASLAGTGLKAADLNGVRMPGSMSSEFVEGVRDRAGGMLSLQFRPNKDLDVTATGFYSEMKAENNGRLTSGAMYSMLLGKNDPLGGVTASAANTNSNGQRVYAQIRNPVIVTETTMYGQQLRVLKSADIVYPAGTTPQYVGNSEGFFREGAKATSGFLDLDAKYRVNDDLTIKSLLSITRGVGTTKGDQGLTYARYGTGISYALNGLKDAPDSHYIGAGSNTVGLNPDGSGYKLVGRTISGIRTVDKESSGQLDAEYKLDKGILQSLESGVRFADHKRQSGRWSPAFKNSSLAEPSGSGVIPYPGDFGSDLGGGSWDNTGFSFTPEALKAYMAANTKTTTPEWERRVSTEINMRERQTSAYLMGNLEGERWSGNLGLRWVRTQINAQIPTPIPAGACDRTEPGKPATTCAAFPGAITTAGEAQSYYDGVPFNPKSGILYYKTATDRSFNNLLPSLNLRYELQKDMIARFGASRTIGRQNYNVLGSGFGTPTCDASGCAVTGPNPDLKPLTSDNLDLSWAWYFKPRSLVSVNVFHSKIDGYVKTGGNPTGATVQLIDPRDTQVKTFSINSSGQQGAKISGIELSYEQPLWGSFGFQSNVSRAKTKVDDGRPMVGASEWAGNLGAYFENDVFSTRLVANYRGKYVNSSTAPSPTANSQGLSVINGVAMPTAPTMAAGVTTLAFSANYTFAKNWQVSFDATNLLNQVRAQYRYSEEEQQKVDVSGRQFYLNLKYKF</sequence>
<evidence type="ECO:0000256" key="2">
    <source>
        <dbReference type="ARBA" id="ARBA00009810"/>
    </source>
</evidence>
<evidence type="ECO:0000313" key="10">
    <source>
        <dbReference type="Proteomes" id="UP000450676"/>
    </source>
</evidence>
<evidence type="ECO:0000256" key="4">
    <source>
        <dbReference type="ARBA" id="ARBA00023237"/>
    </source>
</evidence>
<keyword evidence="3 5" id="KW-0472">Membrane</keyword>
<organism evidence="9 10">
    <name type="scientific">Pseudoduganella aquatica</name>
    <dbReference type="NCBI Taxonomy" id="2660641"/>
    <lineage>
        <taxon>Bacteria</taxon>
        <taxon>Pseudomonadati</taxon>
        <taxon>Pseudomonadota</taxon>
        <taxon>Betaproteobacteria</taxon>
        <taxon>Burkholderiales</taxon>
        <taxon>Oxalobacteraceae</taxon>
        <taxon>Telluria group</taxon>
        <taxon>Pseudoduganella</taxon>
    </lineage>
</organism>
<dbReference type="PANTHER" id="PTHR40980:SF3">
    <property type="entry name" value="TONB-DEPENDENT RECEPTOR-LIKE BETA-BARREL DOMAIN-CONTAINING PROTEIN"/>
    <property type="match status" value="1"/>
</dbReference>
<keyword evidence="10" id="KW-1185">Reference proteome</keyword>
<name>A0A7X4HD32_9BURK</name>
<dbReference type="InterPro" id="IPR010104">
    <property type="entry name" value="TonB_rcpt_bac"/>
</dbReference>
<proteinExistence type="inferred from homology"/>